<keyword evidence="2" id="KW-1185">Reference proteome</keyword>
<accession>A0A3P7LT33</accession>
<protein>
    <submittedName>
        <fullName evidence="1">Uncharacterized protein</fullName>
    </submittedName>
</protein>
<organism evidence="1 2">
    <name type="scientific">Dibothriocephalus latus</name>
    <name type="common">Fish tapeworm</name>
    <name type="synonym">Diphyllobothrium latum</name>
    <dbReference type="NCBI Taxonomy" id="60516"/>
    <lineage>
        <taxon>Eukaryota</taxon>
        <taxon>Metazoa</taxon>
        <taxon>Spiralia</taxon>
        <taxon>Lophotrochozoa</taxon>
        <taxon>Platyhelminthes</taxon>
        <taxon>Cestoda</taxon>
        <taxon>Eucestoda</taxon>
        <taxon>Diphyllobothriidea</taxon>
        <taxon>Diphyllobothriidae</taxon>
        <taxon>Dibothriocephalus</taxon>
    </lineage>
</organism>
<evidence type="ECO:0000313" key="1">
    <source>
        <dbReference type="EMBL" id="VDN14857.1"/>
    </source>
</evidence>
<gene>
    <name evidence="1" type="ORF">DILT_LOCUS10688</name>
</gene>
<evidence type="ECO:0000313" key="2">
    <source>
        <dbReference type="Proteomes" id="UP000281553"/>
    </source>
</evidence>
<reference evidence="1 2" key="1">
    <citation type="submission" date="2018-11" db="EMBL/GenBank/DDBJ databases">
        <authorList>
            <consortium name="Pathogen Informatics"/>
        </authorList>
    </citation>
    <scope>NUCLEOTIDE SEQUENCE [LARGE SCALE GENOMIC DNA]</scope>
</reference>
<name>A0A3P7LT33_DIBLA</name>
<proteinExistence type="predicted"/>
<sequence>MRVWIQENTILVKPQTHLAAIVKVEKEETVTTTGNVTDTTTGDLPATNNPEMLKACAASRDRIQTVISNDTPGDVEASQVGTRAVG</sequence>
<dbReference type="AlphaFoldDB" id="A0A3P7LT33"/>
<dbReference type="Proteomes" id="UP000281553">
    <property type="component" value="Unassembled WGS sequence"/>
</dbReference>
<dbReference type="EMBL" id="UYRU01060597">
    <property type="protein sequence ID" value="VDN14857.1"/>
    <property type="molecule type" value="Genomic_DNA"/>
</dbReference>
<dbReference type="OrthoDB" id="10449678at2759"/>